<reference evidence="2 3" key="1">
    <citation type="journal article" date="2020" name="Nature">
        <title>Six reference-quality genomes reveal evolution of bat adaptations.</title>
        <authorList>
            <person name="Jebb D."/>
            <person name="Huang Z."/>
            <person name="Pippel M."/>
            <person name="Hughes G.M."/>
            <person name="Lavrichenko K."/>
            <person name="Devanna P."/>
            <person name="Winkler S."/>
            <person name="Jermiin L.S."/>
            <person name="Skirmuntt E.C."/>
            <person name="Katzourakis A."/>
            <person name="Burkitt-Gray L."/>
            <person name="Ray D.A."/>
            <person name="Sullivan K.A.M."/>
            <person name="Roscito J.G."/>
            <person name="Kirilenko B.M."/>
            <person name="Davalos L.M."/>
            <person name="Corthals A.P."/>
            <person name="Power M.L."/>
            <person name="Jones G."/>
            <person name="Ransome R.D."/>
            <person name="Dechmann D.K.N."/>
            <person name="Locatelli A.G."/>
            <person name="Puechmaille S.J."/>
            <person name="Fedrigo O."/>
            <person name="Jarvis E.D."/>
            <person name="Hiller M."/>
            <person name="Vernes S.C."/>
            <person name="Myers E.W."/>
            <person name="Teeling E.C."/>
        </authorList>
    </citation>
    <scope>NUCLEOTIDE SEQUENCE [LARGE SCALE GENOMIC DNA]</scope>
    <source>
        <strain evidence="2">MRouAeg1</strain>
        <tissue evidence="2">Muscle</tissue>
    </source>
</reference>
<evidence type="ECO:0000313" key="3">
    <source>
        <dbReference type="Proteomes" id="UP000593571"/>
    </source>
</evidence>
<evidence type="ECO:0000256" key="1">
    <source>
        <dbReference type="SAM" id="MobiDB-lite"/>
    </source>
</evidence>
<proteinExistence type="predicted"/>
<keyword evidence="3" id="KW-1185">Reference proteome</keyword>
<gene>
    <name evidence="2" type="ORF">HJG63_012067</name>
</gene>
<evidence type="ECO:0000313" key="2">
    <source>
        <dbReference type="EMBL" id="KAF6447688.1"/>
    </source>
</evidence>
<protein>
    <submittedName>
        <fullName evidence="2">Uncharacterized protein</fullName>
    </submittedName>
</protein>
<feature type="region of interest" description="Disordered" evidence="1">
    <location>
        <begin position="1"/>
        <end position="77"/>
    </location>
</feature>
<dbReference type="AlphaFoldDB" id="A0A7J8FIZ9"/>
<sequence length="125" mass="13073">MRGGERQVPPRRASWFLDPTCPSAQGGERGPTDVQANPRAQGSSGLERRCTSHPRAGQHASGGVALGEAPPPPEPQVTQITLQRLPAVNAPPGASTLASAHASNSCPMHIRRLPANPQVRGTFCS</sequence>
<organism evidence="2 3">
    <name type="scientific">Rousettus aegyptiacus</name>
    <name type="common">Egyptian fruit bat</name>
    <name type="synonym">Pteropus aegyptiacus</name>
    <dbReference type="NCBI Taxonomy" id="9407"/>
    <lineage>
        <taxon>Eukaryota</taxon>
        <taxon>Metazoa</taxon>
        <taxon>Chordata</taxon>
        <taxon>Craniata</taxon>
        <taxon>Vertebrata</taxon>
        <taxon>Euteleostomi</taxon>
        <taxon>Mammalia</taxon>
        <taxon>Eutheria</taxon>
        <taxon>Laurasiatheria</taxon>
        <taxon>Chiroptera</taxon>
        <taxon>Yinpterochiroptera</taxon>
        <taxon>Pteropodoidea</taxon>
        <taxon>Pteropodidae</taxon>
        <taxon>Rousettinae</taxon>
        <taxon>Rousettus</taxon>
    </lineage>
</organism>
<name>A0A7J8FIZ9_ROUAE</name>
<feature type="compositionally biased region" description="Polar residues" evidence="1">
    <location>
        <begin position="34"/>
        <end position="44"/>
    </location>
</feature>
<comment type="caution">
    <text evidence="2">The sequence shown here is derived from an EMBL/GenBank/DDBJ whole genome shotgun (WGS) entry which is preliminary data.</text>
</comment>
<accession>A0A7J8FIZ9</accession>
<dbReference type="EMBL" id="JACASE010000007">
    <property type="protein sequence ID" value="KAF6447688.1"/>
    <property type="molecule type" value="Genomic_DNA"/>
</dbReference>
<dbReference type="Proteomes" id="UP000593571">
    <property type="component" value="Unassembled WGS sequence"/>
</dbReference>